<evidence type="ECO:0000259" key="11">
    <source>
        <dbReference type="Pfam" id="PF18317"/>
    </source>
</evidence>
<protein>
    <recommendedName>
        <fullName evidence="2 8">Shikimate dehydrogenase (NADP(+))</fullName>
        <shortName evidence="8">SDH</shortName>
        <ecNumber evidence="2 8">1.1.1.25</ecNumber>
    </recommendedName>
</protein>
<comment type="caution">
    <text evidence="8">Lacks conserved residue(s) required for the propagation of feature annotation.</text>
</comment>
<comment type="catalytic activity">
    <reaction evidence="7 8">
        <text>shikimate + NADP(+) = 3-dehydroshikimate + NADPH + H(+)</text>
        <dbReference type="Rhea" id="RHEA:17737"/>
        <dbReference type="ChEBI" id="CHEBI:15378"/>
        <dbReference type="ChEBI" id="CHEBI:16630"/>
        <dbReference type="ChEBI" id="CHEBI:36208"/>
        <dbReference type="ChEBI" id="CHEBI:57783"/>
        <dbReference type="ChEBI" id="CHEBI:58349"/>
        <dbReference type="EC" id="1.1.1.25"/>
    </reaction>
</comment>
<dbReference type="InterPro" id="IPR046346">
    <property type="entry name" value="Aminoacid_DH-like_N_sf"/>
</dbReference>
<evidence type="ECO:0000256" key="7">
    <source>
        <dbReference type="ARBA" id="ARBA00049442"/>
    </source>
</evidence>
<keyword evidence="5 8" id="KW-0560">Oxidoreductase</keyword>
<name>A0ABQ0VRG1_9BACI</name>
<feature type="domain" description="Shikimate dehydrogenase substrate binding N-terminal" evidence="10">
    <location>
        <begin position="5"/>
        <end position="87"/>
    </location>
</feature>
<evidence type="ECO:0000313" key="13">
    <source>
        <dbReference type="Proteomes" id="UP000321773"/>
    </source>
</evidence>
<feature type="binding site" evidence="8">
    <location>
        <position position="100"/>
    </location>
    <ligand>
        <name>shikimate</name>
        <dbReference type="ChEBI" id="CHEBI:36208"/>
    </ligand>
</feature>
<comment type="pathway">
    <text evidence="1 8">Metabolic intermediate biosynthesis; chorismate biosynthesis; chorismate from D-erythrose 4-phosphate and phosphoenolpyruvate: step 4/7.</text>
</comment>
<dbReference type="CDD" id="cd01065">
    <property type="entry name" value="NAD_bind_Shikimate_DH"/>
    <property type="match status" value="1"/>
</dbReference>
<feature type="binding site" evidence="8">
    <location>
        <begin position="13"/>
        <end position="15"/>
    </location>
    <ligand>
        <name>shikimate</name>
        <dbReference type="ChEBI" id="CHEBI:36208"/>
    </ligand>
</feature>
<keyword evidence="13" id="KW-1185">Reference proteome</keyword>
<dbReference type="InterPro" id="IPR013708">
    <property type="entry name" value="Shikimate_DH-bd_N"/>
</dbReference>
<dbReference type="HAMAP" id="MF_00222">
    <property type="entry name" value="Shikimate_DH_AroE"/>
    <property type="match status" value="1"/>
</dbReference>
<feature type="binding site" evidence="8">
    <location>
        <position position="241"/>
    </location>
    <ligand>
        <name>NADP(+)</name>
        <dbReference type="ChEBI" id="CHEBI:58349"/>
    </ligand>
</feature>
<dbReference type="InterPro" id="IPR036291">
    <property type="entry name" value="NAD(P)-bd_dom_sf"/>
</dbReference>
<feature type="binding site" evidence="8">
    <location>
        <position position="60"/>
    </location>
    <ligand>
        <name>shikimate</name>
        <dbReference type="ChEBI" id="CHEBI:36208"/>
    </ligand>
</feature>
<dbReference type="Gene3D" id="3.40.50.720">
    <property type="entry name" value="NAD(P)-binding Rossmann-like Domain"/>
    <property type="match status" value="1"/>
</dbReference>
<dbReference type="Pfam" id="PF01488">
    <property type="entry name" value="Shikimate_DH"/>
    <property type="match status" value="1"/>
</dbReference>
<dbReference type="Proteomes" id="UP000321773">
    <property type="component" value="Unassembled WGS sequence"/>
</dbReference>
<feature type="binding site" evidence="8">
    <location>
        <begin position="126"/>
        <end position="130"/>
    </location>
    <ligand>
        <name>NADP(+)</name>
        <dbReference type="ChEBI" id="CHEBI:58349"/>
    </ligand>
</feature>
<dbReference type="SUPFAM" id="SSF53223">
    <property type="entry name" value="Aminoacid dehydrogenase-like, N-terminal domain"/>
    <property type="match status" value="1"/>
</dbReference>
<organism evidence="12 13">
    <name type="scientific">Halolactibacillus miurensis</name>
    <dbReference type="NCBI Taxonomy" id="306541"/>
    <lineage>
        <taxon>Bacteria</taxon>
        <taxon>Bacillati</taxon>
        <taxon>Bacillota</taxon>
        <taxon>Bacilli</taxon>
        <taxon>Bacillales</taxon>
        <taxon>Bacillaceae</taxon>
        <taxon>Halolactibacillus</taxon>
    </lineage>
</organism>
<dbReference type="InterPro" id="IPR006151">
    <property type="entry name" value="Shikm_DH/Glu-tRNA_Rdtase"/>
</dbReference>
<evidence type="ECO:0000256" key="1">
    <source>
        <dbReference type="ARBA" id="ARBA00004871"/>
    </source>
</evidence>
<dbReference type="InterPro" id="IPR011342">
    <property type="entry name" value="Shikimate_DH"/>
</dbReference>
<feature type="domain" description="SDH C-terminal" evidence="11">
    <location>
        <begin position="241"/>
        <end position="269"/>
    </location>
</feature>
<proteinExistence type="inferred from homology"/>
<evidence type="ECO:0000259" key="9">
    <source>
        <dbReference type="Pfam" id="PF01488"/>
    </source>
</evidence>
<keyword evidence="4 8" id="KW-0521">NADP</keyword>
<reference evidence="12 13" key="1">
    <citation type="submission" date="2019-07" db="EMBL/GenBank/DDBJ databases">
        <title>Whole genome shotgun sequence of Halolactibacillus miurensis NBRC 100873.</title>
        <authorList>
            <person name="Hosoyama A."/>
            <person name="Uohara A."/>
            <person name="Ohji S."/>
            <person name="Ichikawa N."/>
        </authorList>
    </citation>
    <scope>NUCLEOTIDE SEQUENCE [LARGE SCALE GENOMIC DNA]</scope>
    <source>
        <strain evidence="12 13">NBRC 100873</strain>
    </source>
</reference>
<dbReference type="Pfam" id="PF18317">
    <property type="entry name" value="SDH_C"/>
    <property type="match status" value="1"/>
</dbReference>
<dbReference type="SUPFAM" id="SSF51735">
    <property type="entry name" value="NAD(P)-binding Rossmann-fold domains"/>
    <property type="match status" value="1"/>
</dbReference>
<dbReference type="PANTHER" id="PTHR21089:SF1">
    <property type="entry name" value="BIFUNCTIONAL 3-DEHYDROQUINATE DEHYDRATASE_SHIKIMATE DEHYDROGENASE, CHLOROPLASTIC"/>
    <property type="match status" value="1"/>
</dbReference>
<dbReference type="NCBIfam" id="TIGR00507">
    <property type="entry name" value="aroE"/>
    <property type="match status" value="1"/>
</dbReference>
<dbReference type="EMBL" id="BJWJ01000005">
    <property type="protein sequence ID" value="GEM03737.1"/>
    <property type="molecule type" value="Genomic_DNA"/>
</dbReference>
<dbReference type="PANTHER" id="PTHR21089">
    <property type="entry name" value="SHIKIMATE DEHYDROGENASE"/>
    <property type="match status" value="1"/>
</dbReference>
<evidence type="ECO:0000256" key="2">
    <source>
        <dbReference type="ARBA" id="ARBA00012962"/>
    </source>
</evidence>
<feature type="binding site" evidence="8">
    <location>
        <position position="248"/>
    </location>
    <ligand>
        <name>shikimate</name>
        <dbReference type="ChEBI" id="CHEBI:36208"/>
    </ligand>
</feature>
<gene>
    <name evidence="8 12" type="primary">aroE</name>
    <name evidence="12" type="ORF">HMI01_07250</name>
</gene>
<dbReference type="Pfam" id="PF08501">
    <property type="entry name" value="Shikimate_dh_N"/>
    <property type="match status" value="1"/>
</dbReference>
<comment type="subunit">
    <text evidence="8">Homodimer.</text>
</comment>
<evidence type="ECO:0000259" key="10">
    <source>
        <dbReference type="Pfam" id="PF08501"/>
    </source>
</evidence>
<feature type="active site" description="Proton acceptor" evidence="8">
    <location>
        <position position="64"/>
    </location>
</feature>
<dbReference type="RefSeq" id="WP_062319061.1">
    <property type="nucleotide sequence ID" value="NZ_BJWJ01000005.1"/>
</dbReference>
<comment type="function">
    <text evidence="8">Involved in the biosynthesis of the chorismate, which leads to the biosynthesis of aromatic amino acids. Catalyzes the reversible NADPH linked reduction of 3-dehydroshikimate (DHSA) to yield shikimate (SA).</text>
</comment>
<keyword evidence="6 8" id="KW-0057">Aromatic amino acid biosynthesis</keyword>
<feature type="binding site" evidence="8">
    <location>
        <position position="220"/>
    </location>
    <ligand>
        <name>shikimate</name>
        <dbReference type="ChEBI" id="CHEBI:36208"/>
    </ligand>
</feature>
<feature type="domain" description="Quinate/shikimate 5-dehydrogenase/glutamyl-tRNA reductase" evidence="9">
    <location>
        <begin position="118"/>
        <end position="192"/>
    </location>
</feature>
<keyword evidence="3 8" id="KW-0028">Amino-acid biosynthesis</keyword>
<evidence type="ECO:0000256" key="8">
    <source>
        <dbReference type="HAMAP-Rule" id="MF_00222"/>
    </source>
</evidence>
<feature type="binding site" evidence="8">
    <location>
        <position position="218"/>
    </location>
    <ligand>
        <name>NADP(+)</name>
        <dbReference type="ChEBI" id="CHEBI:58349"/>
    </ligand>
</feature>
<dbReference type="Gene3D" id="3.40.50.10860">
    <property type="entry name" value="Leucine Dehydrogenase, chain A, domain 1"/>
    <property type="match status" value="1"/>
</dbReference>
<comment type="similarity">
    <text evidence="8">Belongs to the shikimate dehydrogenase family.</text>
</comment>
<evidence type="ECO:0000256" key="6">
    <source>
        <dbReference type="ARBA" id="ARBA00023141"/>
    </source>
</evidence>
<evidence type="ECO:0000256" key="5">
    <source>
        <dbReference type="ARBA" id="ARBA00023002"/>
    </source>
</evidence>
<dbReference type="InterPro" id="IPR022893">
    <property type="entry name" value="Shikimate_DH_fam"/>
</dbReference>
<feature type="binding site" evidence="8">
    <location>
        <position position="85"/>
    </location>
    <ligand>
        <name>shikimate</name>
        <dbReference type="ChEBI" id="CHEBI:36208"/>
    </ligand>
</feature>
<evidence type="ECO:0000313" key="12">
    <source>
        <dbReference type="EMBL" id="GEM03737.1"/>
    </source>
</evidence>
<feature type="binding site" evidence="8">
    <location>
        <begin position="150"/>
        <end position="155"/>
    </location>
    <ligand>
        <name>NADP(+)</name>
        <dbReference type="ChEBI" id="CHEBI:58349"/>
    </ligand>
</feature>
<accession>A0ABQ0VRG1</accession>
<evidence type="ECO:0000256" key="3">
    <source>
        <dbReference type="ARBA" id="ARBA00022605"/>
    </source>
</evidence>
<dbReference type="EC" id="1.1.1.25" evidence="2 8"/>
<evidence type="ECO:0000256" key="4">
    <source>
        <dbReference type="ARBA" id="ARBA00022857"/>
    </source>
</evidence>
<comment type="caution">
    <text evidence="12">The sequence shown here is derived from an EMBL/GenBank/DDBJ whole genome shotgun (WGS) entry which is preliminary data.</text>
</comment>
<sequence length="277" mass="30807">MRLFLIGYPLGHSMSPFIHGLFLNQIERKGTYELKELSPDHFDEHITILKQSNFDGFNITIPYKVDILPFLDAIDPQAKAIGAVNTVVIQDGHWTGYNTDGQGYVQSLKYHYPHLFHASSRLLILGAGGASRGIVHALNDQCCASITISNRTVEKAAAIIESLPKKKTYHAISFSEAEATLDQFDAIINTTSLGMEPHVKTQAIHLDRIKQGAVVSDIVYKPFNTALLTEAKLKGAHIHHGHEMLVYQAALAFKLWTGHDVDVRPVIQAFEEKLKQS</sequence>
<dbReference type="InterPro" id="IPR041121">
    <property type="entry name" value="SDH_C"/>
</dbReference>